<evidence type="ECO:0000256" key="3">
    <source>
        <dbReference type="ARBA" id="ARBA00022771"/>
    </source>
</evidence>
<dbReference type="GO" id="GO:0046983">
    <property type="term" value="F:protein dimerization activity"/>
    <property type="evidence" value="ECO:0007669"/>
    <property type="project" value="InterPro"/>
</dbReference>
<dbReference type="Pfam" id="PF05699">
    <property type="entry name" value="Dimer_Tnp_hAT"/>
    <property type="match status" value="1"/>
</dbReference>
<comment type="subcellular location">
    <subcellularLocation>
        <location evidence="1">Nucleus</location>
    </subcellularLocation>
</comment>
<evidence type="ECO:0000313" key="7">
    <source>
        <dbReference type="EMBL" id="MBW0461329.1"/>
    </source>
</evidence>
<organism evidence="7 8">
    <name type="scientific">Austropuccinia psidii MF-1</name>
    <dbReference type="NCBI Taxonomy" id="1389203"/>
    <lineage>
        <taxon>Eukaryota</taxon>
        <taxon>Fungi</taxon>
        <taxon>Dikarya</taxon>
        <taxon>Basidiomycota</taxon>
        <taxon>Pucciniomycotina</taxon>
        <taxon>Pucciniomycetes</taxon>
        <taxon>Pucciniales</taxon>
        <taxon>Sphaerophragmiaceae</taxon>
        <taxon>Austropuccinia</taxon>
    </lineage>
</organism>
<dbReference type="AlphaFoldDB" id="A0A9Q3B9Q2"/>
<proteinExistence type="predicted"/>
<gene>
    <name evidence="7" type="ORF">O181_001044</name>
</gene>
<evidence type="ECO:0000313" key="8">
    <source>
        <dbReference type="Proteomes" id="UP000765509"/>
    </source>
</evidence>
<feature type="domain" description="HAT C-terminal dimerisation" evidence="6">
    <location>
        <begin position="91"/>
        <end position="158"/>
    </location>
</feature>
<dbReference type="PANTHER" id="PTHR46481">
    <property type="entry name" value="ZINC FINGER BED DOMAIN-CONTAINING PROTEIN 4"/>
    <property type="match status" value="1"/>
</dbReference>
<dbReference type="PANTHER" id="PTHR46481:SF10">
    <property type="entry name" value="ZINC FINGER BED DOMAIN-CONTAINING PROTEIN 39"/>
    <property type="match status" value="1"/>
</dbReference>
<evidence type="ECO:0000256" key="2">
    <source>
        <dbReference type="ARBA" id="ARBA00022723"/>
    </source>
</evidence>
<reference evidence="7" key="1">
    <citation type="submission" date="2021-03" db="EMBL/GenBank/DDBJ databases">
        <title>Draft genome sequence of rust myrtle Austropuccinia psidii MF-1, a brazilian biotype.</title>
        <authorList>
            <person name="Quecine M.C."/>
            <person name="Pachon D.M.R."/>
            <person name="Bonatelli M.L."/>
            <person name="Correr F.H."/>
            <person name="Franceschini L.M."/>
            <person name="Leite T.F."/>
            <person name="Margarido G.R.A."/>
            <person name="Almeida C.A."/>
            <person name="Ferrarezi J.A."/>
            <person name="Labate C.A."/>
        </authorList>
    </citation>
    <scope>NUCLEOTIDE SEQUENCE</scope>
    <source>
        <strain evidence="7">MF-1</strain>
    </source>
</reference>
<keyword evidence="2" id="KW-0479">Metal-binding</keyword>
<dbReference type="InterPro" id="IPR008906">
    <property type="entry name" value="HATC_C_dom"/>
</dbReference>
<keyword evidence="8" id="KW-1185">Reference proteome</keyword>
<evidence type="ECO:0000259" key="6">
    <source>
        <dbReference type="Pfam" id="PF05699"/>
    </source>
</evidence>
<keyword evidence="3" id="KW-0863">Zinc-finger</keyword>
<dbReference type="InterPro" id="IPR052035">
    <property type="entry name" value="ZnF_BED_domain_contain"/>
</dbReference>
<dbReference type="Proteomes" id="UP000765509">
    <property type="component" value="Unassembled WGS sequence"/>
</dbReference>
<dbReference type="EMBL" id="AVOT02000142">
    <property type="protein sequence ID" value="MBW0461329.1"/>
    <property type="molecule type" value="Genomic_DNA"/>
</dbReference>
<protein>
    <recommendedName>
        <fullName evidence="6">HAT C-terminal dimerisation domain-containing protein</fullName>
    </recommendedName>
</protein>
<evidence type="ECO:0000256" key="4">
    <source>
        <dbReference type="ARBA" id="ARBA00022833"/>
    </source>
</evidence>
<comment type="caution">
    <text evidence="7">The sequence shown here is derived from an EMBL/GenBank/DDBJ whole genome shotgun (WGS) entry which is preliminary data.</text>
</comment>
<evidence type="ECO:0000256" key="5">
    <source>
        <dbReference type="ARBA" id="ARBA00023242"/>
    </source>
</evidence>
<sequence length="178" mass="20083">MPVICTSILDPQFKPQFFTNHQTTLSCCGTLSVKLAAIFDDDERRHVTFKNLNIDTTHSDNPVPVSIGMGLFDDMYSLASSKGKSFKNKIQKFFSEPPEPKETDILLFWKSRGKMFPTLAHMAQKYLSIPATSASSERVFSCGRKILTYQCASLSRMHVLRIGPALLGQYTLTNELFY</sequence>
<keyword evidence="5" id="KW-0539">Nucleus</keyword>
<evidence type="ECO:0000256" key="1">
    <source>
        <dbReference type="ARBA" id="ARBA00004123"/>
    </source>
</evidence>
<name>A0A9Q3B9Q2_9BASI</name>
<dbReference type="InterPro" id="IPR012337">
    <property type="entry name" value="RNaseH-like_sf"/>
</dbReference>
<dbReference type="GO" id="GO:0005634">
    <property type="term" value="C:nucleus"/>
    <property type="evidence" value="ECO:0007669"/>
    <property type="project" value="UniProtKB-SubCell"/>
</dbReference>
<dbReference type="OrthoDB" id="2409584at2759"/>
<keyword evidence="4" id="KW-0862">Zinc</keyword>
<dbReference type="GO" id="GO:0008270">
    <property type="term" value="F:zinc ion binding"/>
    <property type="evidence" value="ECO:0007669"/>
    <property type="project" value="UniProtKB-KW"/>
</dbReference>
<accession>A0A9Q3B9Q2</accession>
<dbReference type="SUPFAM" id="SSF53098">
    <property type="entry name" value="Ribonuclease H-like"/>
    <property type="match status" value="1"/>
</dbReference>